<dbReference type="PANTHER" id="PTHR36849">
    <property type="entry name" value="CYTOPLASMIC PROTEIN-RELATED"/>
    <property type="match status" value="1"/>
</dbReference>
<dbReference type="RefSeq" id="WP_062288214.1">
    <property type="nucleotide sequence ID" value="NZ_CP013200.1"/>
</dbReference>
<protein>
    <recommendedName>
        <fullName evidence="3">MarR family transcriptional regulator</fullName>
    </recommendedName>
</protein>
<reference evidence="2" key="1">
    <citation type="submission" date="2015-11" db="EMBL/GenBank/DDBJ databases">
        <authorList>
            <person name="Kumar R."/>
            <person name="Singh D."/>
            <person name="Swarnkar M.K."/>
            <person name="Singh A.K."/>
            <person name="Kumar S."/>
        </authorList>
    </citation>
    <scope>NUCLEOTIDE SEQUENCE [LARGE SCALE GENOMIC DNA]</scope>
    <source>
        <strain evidence="2">ERGS4:06</strain>
    </source>
</reference>
<dbReference type="InterPro" id="IPR052552">
    <property type="entry name" value="YeaO-like"/>
</dbReference>
<sequence>MGTVRILRVYEEPEPGEFRVLVDRLWPRGIKKDKIDLWLKEVAPSAEVRNAFGHVAEHFETFERDYTAELHANPAATELREVIKGHEQVVLLYGAKDHEQNQATVLLSFLNVTS</sequence>
<dbReference type="OrthoDB" id="9790745at2"/>
<gene>
    <name evidence="1" type="ORF">AS189_09950</name>
</gene>
<evidence type="ECO:0008006" key="3">
    <source>
        <dbReference type="Google" id="ProtNLM"/>
    </source>
</evidence>
<evidence type="ECO:0000313" key="2">
    <source>
        <dbReference type="Proteomes" id="UP000059574"/>
    </source>
</evidence>
<dbReference type="EMBL" id="CP013200">
    <property type="protein sequence ID" value="ALO66764.1"/>
    <property type="molecule type" value="Genomic_DNA"/>
</dbReference>
<accession>A0A0S2LZF2</accession>
<organism evidence="1 2">
    <name type="scientific">Arthrobacter alpinus</name>
    <dbReference type="NCBI Taxonomy" id="656366"/>
    <lineage>
        <taxon>Bacteria</taxon>
        <taxon>Bacillati</taxon>
        <taxon>Actinomycetota</taxon>
        <taxon>Actinomycetes</taxon>
        <taxon>Micrococcales</taxon>
        <taxon>Micrococcaceae</taxon>
        <taxon>Arthrobacter</taxon>
    </lineage>
</organism>
<dbReference type="Proteomes" id="UP000059574">
    <property type="component" value="Chromosome"/>
</dbReference>
<name>A0A0S2LZF2_9MICC</name>
<dbReference type="AlphaFoldDB" id="A0A0S2LZF2"/>
<proteinExistence type="predicted"/>
<dbReference type="Pfam" id="PF22752">
    <property type="entry name" value="DUF488-N3i"/>
    <property type="match status" value="1"/>
</dbReference>
<reference evidence="1 2" key="2">
    <citation type="journal article" date="2016" name="J. Biotechnol.">
        <title>Complete genome sequence of Arthrobacter alpinus ERGS4:06, a yellow pigmented bacterium tolerant to cold and radiations isolated from Sikkim Himalaya.</title>
        <authorList>
            <person name="Kumar R."/>
            <person name="Singh D."/>
            <person name="Swarnkar M.K."/>
            <person name="Singh A.K."/>
            <person name="Kumar S."/>
        </authorList>
    </citation>
    <scope>NUCLEOTIDE SEQUENCE [LARGE SCALE GENOMIC DNA]</scope>
    <source>
        <strain evidence="1 2">ERGS4:06</strain>
    </source>
</reference>
<dbReference type="PANTHER" id="PTHR36849:SF1">
    <property type="entry name" value="CYTOPLASMIC PROTEIN"/>
    <property type="match status" value="1"/>
</dbReference>
<evidence type="ECO:0000313" key="1">
    <source>
        <dbReference type="EMBL" id="ALO66764.1"/>
    </source>
</evidence>